<evidence type="ECO:0000256" key="1">
    <source>
        <dbReference type="SAM" id="MobiDB-lite"/>
    </source>
</evidence>
<name>A0A7X0IBB0_9ACTN</name>
<dbReference type="Gene3D" id="3.40.50.1820">
    <property type="entry name" value="alpha/beta hydrolase"/>
    <property type="match status" value="1"/>
</dbReference>
<comment type="caution">
    <text evidence="3">The sequence shown here is derived from an EMBL/GenBank/DDBJ whole genome shotgun (WGS) entry which is preliminary data.</text>
</comment>
<dbReference type="PANTHER" id="PTHR43433">
    <property type="entry name" value="HYDROLASE, ALPHA/BETA FOLD FAMILY PROTEIN"/>
    <property type="match status" value="1"/>
</dbReference>
<dbReference type="GO" id="GO:0004806">
    <property type="term" value="F:triacylglycerol lipase activity"/>
    <property type="evidence" value="ECO:0007669"/>
    <property type="project" value="TreeGrafter"/>
</dbReference>
<dbReference type="AlphaFoldDB" id="A0A7X0IBB0"/>
<organism evidence="3 4">
    <name type="scientific">Sphaerisporangium rubeum</name>
    <dbReference type="NCBI Taxonomy" id="321317"/>
    <lineage>
        <taxon>Bacteria</taxon>
        <taxon>Bacillati</taxon>
        <taxon>Actinomycetota</taxon>
        <taxon>Actinomycetes</taxon>
        <taxon>Streptosporangiales</taxon>
        <taxon>Streptosporangiaceae</taxon>
        <taxon>Sphaerisporangium</taxon>
    </lineage>
</organism>
<dbReference type="Proteomes" id="UP000555564">
    <property type="component" value="Unassembled WGS sequence"/>
</dbReference>
<evidence type="ECO:0000259" key="2">
    <source>
        <dbReference type="Pfam" id="PF00561"/>
    </source>
</evidence>
<dbReference type="EMBL" id="JACHIU010000001">
    <property type="protein sequence ID" value="MBB6471324.1"/>
    <property type="molecule type" value="Genomic_DNA"/>
</dbReference>
<dbReference type="InterPro" id="IPR050471">
    <property type="entry name" value="AB_hydrolase"/>
</dbReference>
<protein>
    <submittedName>
        <fullName evidence="3">Pimeloyl-ACP methyl ester carboxylesterase</fullName>
    </submittedName>
</protein>
<dbReference type="RefSeq" id="WP_184978551.1">
    <property type="nucleotide sequence ID" value="NZ_BAAALO010000028.1"/>
</dbReference>
<dbReference type="GO" id="GO:0046503">
    <property type="term" value="P:glycerolipid catabolic process"/>
    <property type="evidence" value="ECO:0007669"/>
    <property type="project" value="TreeGrafter"/>
</dbReference>
<dbReference type="InterPro" id="IPR000073">
    <property type="entry name" value="AB_hydrolase_1"/>
</dbReference>
<gene>
    <name evidence="3" type="ORF">BJ992_000755</name>
</gene>
<feature type="region of interest" description="Disordered" evidence="1">
    <location>
        <begin position="1"/>
        <end position="21"/>
    </location>
</feature>
<dbReference type="SUPFAM" id="SSF53474">
    <property type="entry name" value="alpha/beta-Hydrolases"/>
    <property type="match status" value="1"/>
</dbReference>
<accession>A0A7X0IBB0</accession>
<dbReference type="InterPro" id="IPR029058">
    <property type="entry name" value="AB_hydrolase_fold"/>
</dbReference>
<dbReference type="PANTHER" id="PTHR43433:SF5">
    <property type="entry name" value="AB HYDROLASE-1 DOMAIN-CONTAINING PROTEIN"/>
    <property type="match status" value="1"/>
</dbReference>
<proteinExistence type="predicted"/>
<dbReference type="Pfam" id="PF00561">
    <property type="entry name" value="Abhydrolase_1"/>
    <property type="match status" value="1"/>
</dbReference>
<reference evidence="3 4" key="1">
    <citation type="submission" date="2020-08" db="EMBL/GenBank/DDBJ databases">
        <title>Sequencing the genomes of 1000 actinobacteria strains.</title>
        <authorList>
            <person name="Klenk H.-P."/>
        </authorList>
    </citation>
    <scope>NUCLEOTIDE SEQUENCE [LARGE SCALE GENOMIC DNA]</scope>
    <source>
        <strain evidence="3 4">DSM 44936</strain>
    </source>
</reference>
<evidence type="ECO:0000313" key="4">
    <source>
        <dbReference type="Proteomes" id="UP000555564"/>
    </source>
</evidence>
<feature type="domain" description="AB hydrolase-1" evidence="2">
    <location>
        <begin position="53"/>
        <end position="158"/>
    </location>
</feature>
<keyword evidence="4" id="KW-1185">Reference proteome</keyword>
<evidence type="ECO:0000313" key="3">
    <source>
        <dbReference type="EMBL" id="MBB6471324.1"/>
    </source>
</evidence>
<sequence length="296" mass="32459">MRTRRSTPDVTTGRWMGTSPGMDAVTSGTLRVPGARLYYETRGTGQVLLVAQGGEGDARRTGDLVRRLAEHHTVITYDRRGLSRSTLDDPSAPLTMDVHADDACHLLMALAGEPVQIFGSSLGGLLGLVLAVRHPRWIRRLVTHEPPAFTLLPDEERIAAEELIDSLTHTYREEGWAAAFKRLAKITGATTESREPGATLPPPLSKERIANFHYFFTYDVPAMRRCVLTPATLVAAHVPIIPAVGHDTSDRFFDRTCAERIAMALGTTPRVFPGGHNGPTTHPNAFAERLLDVLNR</sequence>